<dbReference type="AlphaFoldDB" id="A0A1N7PF85"/>
<dbReference type="InterPro" id="IPR023401">
    <property type="entry name" value="ODC_N"/>
</dbReference>
<dbReference type="OrthoDB" id="9785971at2"/>
<dbReference type="EMBL" id="FTOT01000005">
    <property type="protein sequence ID" value="SIT09196.1"/>
    <property type="molecule type" value="Genomic_DNA"/>
</dbReference>
<dbReference type="PANTHER" id="PTHR13812:SF19">
    <property type="entry name" value="KETIMINE REDUCTASE MU-CRYSTALLIN"/>
    <property type="match status" value="1"/>
</dbReference>
<dbReference type="RefSeq" id="WP_076532119.1">
    <property type="nucleotide sequence ID" value="NZ_BMEH01000005.1"/>
</dbReference>
<evidence type="ECO:0000313" key="2">
    <source>
        <dbReference type="EMBL" id="SIT09196.1"/>
    </source>
</evidence>
<dbReference type="SUPFAM" id="SSF51735">
    <property type="entry name" value="NAD(P)-binding Rossmann-fold domains"/>
    <property type="match status" value="1"/>
</dbReference>
<keyword evidence="3" id="KW-1185">Reference proteome</keyword>
<accession>A0A1N7PF85</accession>
<dbReference type="Proteomes" id="UP000186141">
    <property type="component" value="Unassembled WGS sequence"/>
</dbReference>
<dbReference type="GO" id="GO:0005737">
    <property type="term" value="C:cytoplasm"/>
    <property type="evidence" value="ECO:0007669"/>
    <property type="project" value="TreeGrafter"/>
</dbReference>
<dbReference type="FunFam" id="3.40.50.720:FF:000311">
    <property type="entry name" value="Ornithine cyclodeaminase"/>
    <property type="match status" value="1"/>
</dbReference>
<reference evidence="2 3" key="1">
    <citation type="submission" date="2017-01" db="EMBL/GenBank/DDBJ databases">
        <authorList>
            <person name="Mah S.A."/>
            <person name="Swanson W.J."/>
            <person name="Moy G.W."/>
            <person name="Vacquier V.D."/>
        </authorList>
    </citation>
    <scope>NUCLEOTIDE SEQUENCE [LARGE SCALE GENOMIC DNA]</scope>
    <source>
        <strain evidence="2 3">DSM 26375</strain>
    </source>
</reference>
<dbReference type="Pfam" id="PF02423">
    <property type="entry name" value="OCD_Mu_crystall"/>
    <property type="match status" value="1"/>
</dbReference>
<dbReference type="PANTHER" id="PTHR13812">
    <property type="entry name" value="KETIMINE REDUCTASE MU-CRYSTALLIN"/>
    <property type="match status" value="1"/>
</dbReference>
<organism evidence="2 3">
    <name type="scientific">Gemmobacter megaterium</name>
    <dbReference type="NCBI Taxonomy" id="1086013"/>
    <lineage>
        <taxon>Bacteria</taxon>
        <taxon>Pseudomonadati</taxon>
        <taxon>Pseudomonadota</taxon>
        <taxon>Alphaproteobacteria</taxon>
        <taxon>Rhodobacterales</taxon>
        <taxon>Paracoccaceae</taxon>
        <taxon>Gemmobacter</taxon>
    </lineage>
</organism>
<gene>
    <name evidence="2" type="ORF">SAMN05421774_105204</name>
</gene>
<proteinExistence type="inferred from homology"/>
<dbReference type="Gene3D" id="3.40.50.720">
    <property type="entry name" value="NAD(P)-binding Rossmann-like Domain"/>
    <property type="match status" value="1"/>
</dbReference>
<dbReference type="GO" id="GO:0019752">
    <property type="term" value="P:carboxylic acid metabolic process"/>
    <property type="evidence" value="ECO:0007669"/>
    <property type="project" value="UniProtKB-ARBA"/>
</dbReference>
<name>A0A1N7PF85_9RHOB</name>
<dbReference type="STRING" id="1086013.SAMN05421774_105204"/>
<dbReference type="InterPro" id="IPR036291">
    <property type="entry name" value="NAD(P)-bd_dom_sf"/>
</dbReference>
<dbReference type="PIRSF" id="PIRSF001439">
    <property type="entry name" value="CryM"/>
    <property type="match status" value="1"/>
</dbReference>
<dbReference type="GO" id="GO:0016491">
    <property type="term" value="F:oxidoreductase activity"/>
    <property type="evidence" value="ECO:0007669"/>
    <property type="project" value="UniProtKB-ARBA"/>
</dbReference>
<protein>
    <submittedName>
        <fullName evidence="2">Ornithine cyclodeaminase</fullName>
    </submittedName>
</protein>
<sequence>MTPTIVPREAEAHMDWIGLTEAFKAGHRLARAEIADLFLYRAKDTLLDRAAWIDGLGSAVKVATVTPGNPARGLPMVNGVVNLFDDVTGLLEALVDFHLVTKWKTAGDSLLAARLLARPDARNFLIVGAGTVGRSMIEAYSAAFPDARFTVWNRSAEGAGRMAAEVAGLAVAHDLEAAVGAADVIVTCTMSSQPLIKGDWLRPGQHLDLIGAYRPDMREVDDAAMARARVYVDSRATTVHHIGEIMAPLASGALTEDAIQGDYYDIAAGAWERRSEGDITICKNGGGAHLDLMTSRFALDRWRAAQG</sequence>
<dbReference type="InterPro" id="IPR003462">
    <property type="entry name" value="ODC_Mu_crystall"/>
</dbReference>
<dbReference type="Gene3D" id="3.30.1780.10">
    <property type="entry name" value="ornithine cyclodeaminase, domain 1"/>
    <property type="match status" value="1"/>
</dbReference>
<comment type="similarity">
    <text evidence="1">Belongs to the ornithine cyclodeaminase/mu-crystallin family.</text>
</comment>
<evidence type="ECO:0000313" key="3">
    <source>
        <dbReference type="Proteomes" id="UP000186141"/>
    </source>
</evidence>
<evidence type="ECO:0000256" key="1">
    <source>
        <dbReference type="ARBA" id="ARBA00008903"/>
    </source>
</evidence>